<keyword evidence="2" id="KW-1185">Reference proteome</keyword>
<dbReference type="GO" id="GO:0004629">
    <property type="term" value="F:phospholipase C activity"/>
    <property type="evidence" value="ECO:0007669"/>
    <property type="project" value="InterPro"/>
</dbReference>
<dbReference type="InterPro" id="IPR008947">
    <property type="entry name" value="PLipase_C/P1_nuclease_dom_sf"/>
</dbReference>
<dbReference type="Proteomes" id="UP000004491">
    <property type="component" value="Unassembled WGS sequence"/>
</dbReference>
<accession>G2DH88</accession>
<name>G2DH88_9GAMM</name>
<dbReference type="AlphaFoldDB" id="G2DH88"/>
<dbReference type="EMBL" id="AFOC01000118">
    <property type="protein sequence ID" value="EGV50011.1"/>
    <property type="molecule type" value="Genomic_DNA"/>
</dbReference>
<proteinExistence type="predicted"/>
<dbReference type="SUPFAM" id="SSF48537">
    <property type="entry name" value="Phospholipase C/P1 nuclease"/>
    <property type="match status" value="1"/>
</dbReference>
<comment type="caution">
    <text evidence="1">The sequence shown here is derived from an EMBL/GenBank/DDBJ whole genome shotgun (WGS) entry which is preliminary data.</text>
</comment>
<gene>
    <name evidence="1" type="ORF">Rifp1Sym_em00010</name>
</gene>
<dbReference type="CDD" id="cd11009">
    <property type="entry name" value="Zn_dep_PLPC"/>
    <property type="match status" value="1"/>
</dbReference>
<evidence type="ECO:0000313" key="2">
    <source>
        <dbReference type="Proteomes" id="UP000004491"/>
    </source>
</evidence>
<reference evidence="1" key="1">
    <citation type="journal article" date="2011" name="ISME J.">
        <title>The endosymbionts of the deep-sea tubeworms Riftia pachyptila and Tevnia jerichonana share an identical physiology as revealed by proteogenomic analyses.</title>
        <authorList>
            <person name="Gardebrecht A."/>
            <person name="Markert S."/>
            <person name="Felbeck H."/>
            <person name="Thuermer A."/>
            <person name="Albrecht D."/>
            <person name="Wollherr A."/>
            <person name="Kabisch J."/>
            <person name="Lehmann R."/>
            <person name="Daniel R."/>
            <person name="Liesegang H."/>
            <person name="Hecker M."/>
            <person name="Sievert S.M."/>
            <person name="Schweder T."/>
        </authorList>
    </citation>
    <scope>NUCLEOTIDE SEQUENCE [LARGE SCALE GENOMIC DNA]</scope>
</reference>
<dbReference type="GO" id="GO:0008270">
    <property type="term" value="F:zinc ion binding"/>
    <property type="evidence" value="ECO:0007669"/>
    <property type="project" value="InterPro"/>
</dbReference>
<organism evidence="1 2">
    <name type="scientific">endosymbiont of Riftia pachyptila</name>
    <name type="common">vent Ph05</name>
    <dbReference type="NCBI Taxonomy" id="1048808"/>
    <lineage>
        <taxon>Bacteria</taxon>
        <taxon>Pseudomonadati</taxon>
        <taxon>Pseudomonadota</taxon>
        <taxon>Gammaproteobacteria</taxon>
        <taxon>sulfur-oxidizing symbionts</taxon>
    </lineage>
</organism>
<protein>
    <submittedName>
        <fullName evidence="1">Uncharacterized protein</fullName>
    </submittedName>
</protein>
<evidence type="ECO:0000313" key="1">
    <source>
        <dbReference type="EMBL" id="EGV50011.1"/>
    </source>
</evidence>
<dbReference type="Gene3D" id="1.10.575.10">
    <property type="entry name" value="P1 Nuclease"/>
    <property type="match status" value="1"/>
</dbReference>
<dbReference type="InterPro" id="IPR001531">
    <property type="entry name" value="Zn_PLipaseC"/>
</dbReference>
<sequence length="734" mass="84438">MGKIPVATRPSRSLLPLSSSIPRVLPVRFQHLMDSSMLGCLGKNSWISHPSPNNKSVINMKTHVHKKISRYSVNLLPTGLQYFFAQQINGSSAIDLVVNGSYLEDTSIGPLGIPKNHGPNAASTLLSYVRSGVIPWVEHFWNHDFDDYGLEFDGMKFYSAPHRADRYWDEHVINKWISGDKEQAMENLGRVVHLLADMGVPAHVHNDPHMGLLDYFDDDDFEDYVGETFKKGHLPEQWNINLNRDKIAFNSSWDLLDYFKNFAETTQLYDSDDVDGFGTGQPFRWYSFLESTDPHRDELFDLTDYACNAIAMNLLPINYSFTAGLYLKFLYDIKFDPDKDIPPVKTEPVPHYLVDLKLYKITVHNDKDNWGSGEIFIKTKYGSSLETYGQYNVDSGDSKNINIQLPNRIFKAGDTLTGAFEIYDDDTTTTESMGAVTLHEPETFWLSGIGEEFTFSRKSDNGACTLHFKIKLFEIPEEENRRYSEIENSLFEVSAYLKKIKIHDDEDWAADGEINIEVDFENHKKQFGTYSLGDGDSKTINELITSKILPGTEDINLKITVFDEDVTENESLGKIDLDIASTEWIDFNGSKTITKKSTNGDCTVTVEINVNKIEFSYEKENFQEFIEQTQLDSDSLKKAMFPIEVIEEIFPPLVFSGKRYTKLHHKHCHHVKRIKKGNKQKVYMFMEELPRRTEQLREDIRANNSLPHLNLLRKFENHRICKTCEKLQQKEKKY</sequence>